<dbReference type="KEGG" id="hso:HS_1140"/>
<feature type="compositionally biased region" description="Basic and acidic residues" evidence="3">
    <location>
        <begin position="64"/>
        <end position="87"/>
    </location>
</feature>
<dbReference type="InterPro" id="IPR036390">
    <property type="entry name" value="WH_DNA-bd_sf"/>
</dbReference>
<dbReference type="AlphaFoldDB" id="Q0I406"/>
<dbReference type="Gene3D" id="3.40.50.1360">
    <property type="match status" value="1"/>
</dbReference>
<dbReference type="InterPro" id="IPR014036">
    <property type="entry name" value="DeoR-like_C"/>
</dbReference>
<sequence length="263" mass="28940">MNTFERRHQIIELLKENGIVSVNDLAKRFNVSEVSVRTDLRMLEEQGILTRFHGGAAFSNSNEKPYEKKERNESKETSLEERHGLSHDPKSHIARIAAQLVKEGDTVILDSGSTTLMIAYELLKIKNITVITNNLPAAVVLSDSPDITLVICGGTLRHKTRSMHGTITENSLQGIRADIMFVGADGVDAKIGLTTFNEGYNISSIMADISAKVVAVVDATKFNRNGFNLVLPMQKLDLVITDNSLTKEKQLELISVGVPLQLA</sequence>
<evidence type="ECO:0000259" key="4">
    <source>
        <dbReference type="PROSITE" id="PS51000"/>
    </source>
</evidence>
<organism evidence="5">
    <name type="scientific">Histophilus somni (strain 129Pt)</name>
    <name type="common">Haemophilus somnus</name>
    <dbReference type="NCBI Taxonomy" id="205914"/>
    <lineage>
        <taxon>Bacteria</taxon>
        <taxon>Pseudomonadati</taxon>
        <taxon>Pseudomonadota</taxon>
        <taxon>Gammaproteobacteria</taxon>
        <taxon>Pasteurellales</taxon>
        <taxon>Pasteurellaceae</taxon>
        <taxon>Histophilus</taxon>
    </lineage>
</organism>
<name>Q0I406_HISS1</name>
<evidence type="ECO:0000256" key="2">
    <source>
        <dbReference type="ARBA" id="ARBA00023163"/>
    </source>
</evidence>
<dbReference type="eggNOG" id="COG1349">
    <property type="taxonomic scope" value="Bacteria"/>
</dbReference>
<dbReference type="HOGENOM" id="CLU_060699_3_1_6"/>
<evidence type="ECO:0000256" key="1">
    <source>
        <dbReference type="ARBA" id="ARBA00023015"/>
    </source>
</evidence>
<feature type="region of interest" description="Disordered" evidence="3">
    <location>
        <begin position="54"/>
        <end position="87"/>
    </location>
</feature>
<dbReference type="PANTHER" id="PTHR30363:SF44">
    <property type="entry name" value="AGA OPERON TRANSCRIPTIONAL REPRESSOR-RELATED"/>
    <property type="match status" value="1"/>
</dbReference>
<dbReference type="Gene3D" id="1.10.10.10">
    <property type="entry name" value="Winged helix-like DNA-binding domain superfamily/Winged helix DNA-binding domain"/>
    <property type="match status" value="1"/>
</dbReference>
<dbReference type="SMART" id="SM00420">
    <property type="entry name" value="HTH_DEOR"/>
    <property type="match status" value="1"/>
</dbReference>
<dbReference type="PRINTS" id="PR00037">
    <property type="entry name" value="HTHLACR"/>
</dbReference>
<dbReference type="InterPro" id="IPR050313">
    <property type="entry name" value="Carb_Metab_HTH_regulators"/>
</dbReference>
<dbReference type="EMBL" id="CP000436">
    <property type="protein sequence ID" value="ABI25415.1"/>
    <property type="molecule type" value="Genomic_DNA"/>
</dbReference>
<reference evidence="5" key="1">
    <citation type="submission" date="2006-08" db="EMBL/GenBank/DDBJ databases">
        <title>Complete genome sequence of Haemophilus somnus 129PT.</title>
        <authorList>
            <person name="Copeland A."/>
            <person name="Lucas S."/>
            <person name="Lapidus A."/>
            <person name="Barry K."/>
            <person name="Glavina del Rio T."/>
            <person name="Hammon N."/>
            <person name="Dalin E."/>
            <person name="Tice H."/>
            <person name="Pitluck S."/>
            <person name="Brettin T.S."/>
            <person name="Bruce D."/>
            <person name="Challacombe J.F."/>
            <person name="Chertkov O."/>
            <person name="Detter J.C."/>
            <person name="Gilna P."/>
            <person name="Han S."/>
            <person name="Misra M."/>
            <person name="Tapia R."/>
            <person name="Thayer N.N."/>
            <person name="Xie G."/>
            <person name="Inzana T.J."/>
            <person name="Duncan A.J."/>
            <person name="Siddaramppa S."/>
            <person name="Richardson P."/>
        </authorList>
    </citation>
    <scope>NUCLEOTIDE SEQUENCE</scope>
    <source>
        <strain evidence="5">129PT</strain>
    </source>
</reference>
<evidence type="ECO:0000313" key="5">
    <source>
        <dbReference type="EMBL" id="ABI25415.1"/>
    </source>
</evidence>
<keyword evidence="2" id="KW-0804">Transcription</keyword>
<dbReference type="InterPro" id="IPR036388">
    <property type="entry name" value="WH-like_DNA-bd_sf"/>
</dbReference>
<proteinExistence type="predicted"/>
<dbReference type="InterPro" id="IPR001034">
    <property type="entry name" value="DeoR_HTH"/>
</dbReference>
<dbReference type="PANTHER" id="PTHR30363">
    <property type="entry name" value="HTH-TYPE TRANSCRIPTIONAL REGULATOR SRLR-RELATED"/>
    <property type="match status" value="1"/>
</dbReference>
<dbReference type="Pfam" id="PF00455">
    <property type="entry name" value="DeoRC"/>
    <property type="match status" value="1"/>
</dbReference>
<evidence type="ECO:0000256" key="3">
    <source>
        <dbReference type="SAM" id="MobiDB-lite"/>
    </source>
</evidence>
<accession>Q0I406</accession>
<dbReference type="InterPro" id="IPR037171">
    <property type="entry name" value="NagB/RpiA_transferase-like"/>
</dbReference>
<gene>
    <name evidence="5" type="primary">gatR</name>
    <name evidence="5" type="ordered locus">HS_1140</name>
</gene>
<keyword evidence="1" id="KW-0805">Transcription regulation</keyword>
<dbReference type="SUPFAM" id="SSF46785">
    <property type="entry name" value="Winged helix' DNA-binding domain"/>
    <property type="match status" value="1"/>
</dbReference>
<dbReference type="PROSITE" id="PS51000">
    <property type="entry name" value="HTH_DEOR_2"/>
    <property type="match status" value="1"/>
</dbReference>
<dbReference type="Pfam" id="PF08220">
    <property type="entry name" value="HTH_DeoR"/>
    <property type="match status" value="1"/>
</dbReference>
<feature type="domain" description="HTH deoR-type" evidence="4">
    <location>
        <begin position="3"/>
        <end position="58"/>
    </location>
</feature>
<dbReference type="GO" id="GO:0003700">
    <property type="term" value="F:DNA-binding transcription factor activity"/>
    <property type="evidence" value="ECO:0007669"/>
    <property type="project" value="InterPro"/>
</dbReference>
<dbReference type="SMART" id="SM01134">
    <property type="entry name" value="DeoRC"/>
    <property type="match status" value="1"/>
</dbReference>
<dbReference type="SUPFAM" id="SSF100950">
    <property type="entry name" value="NagB/RpiA/CoA transferase-like"/>
    <property type="match status" value="1"/>
</dbReference>
<protein>
    <submittedName>
        <fullName evidence="5">Galactitol utilization operon repressor</fullName>
    </submittedName>
</protein>